<dbReference type="InterPro" id="IPR049207">
    <property type="entry name" value="DUF4246_N"/>
</dbReference>
<proteinExistence type="predicted"/>
<dbReference type="EMBL" id="JBFXLR010000063">
    <property type="protein sequence ID" value="KAL2840743.1"/>
    <property type="molecule type" value="Genomic_DNA"/>
</dbReference>
<dbReference type="GeneID" id="98158689"/>
<keyword evidence="4" id="KW-1185">Reference proteome</keyword>
<dbReference type="Proteomes" id="UP001610444">
    <property type="component" value="Unassembled WGS sequence"/>
</dbReference>
<organism evidence="3 4">
    <name type="scientific">Aspergillus pseudodeflectus</name>
    <dbReference type="NCBI Taxonomy" id="176178"/>
    <lineage>
        <taxon>Eukaryota</taxon>
        <taxon>Fungi</taxon>
        <taxon>Dikarya</taxon>
        <taxon>Ascomycota</taxon>
        <taxon>Pezizomycotina</taxon>
        <taxon>Eurotiomycetes</taxon>
        <taxon>Eurotiomycetidae</taxon>
        <taxon>Eurotiales</taxon>
        <taxon>Aspergillaceae</taxon>
        <taxon>Aspergillus</taxon>
        <taxon>Aspergillus subgen. Nidulantes</taxon>
    </lineage>
</organism>
<dbReference type="InterPro" id="IPR025340">
    <property type="entry name" value="DUF4246"/>
</dbReference>
<gene>
    <name evidence="3" type="ORF">BJX68DRAFT_258396</name>
</gene>
<comment type="caution">
    <text evidence="3">The sequence shown here is derived from an EMBL/GenBank/DDBJ whole genome shotgun (WGS) entry which is preliminary data.</text>
</comment>
<dbReference type="InterPro" id="IPR049192">
    <property type="entry name" value="DUF4246_C"/>
</dbReference>
<name>A0ABR4JL32_9EURO</name>
<reference evidence="3 4" key="1">
    <citation type="submission" date="2024-07" db="EMBL/GenBank/DDBJ databases">
        <title>Section-level genome sequencing and comparative genomics of Aspergillus sections Usti and Cavernicolus.</title>
        <authorList>
            <consortium name="Lawrence Berkeley National Laboratory"/>
            <person name="Nybo J.L."/>
            <person name="Vesth T.C."/>
            <person name="Theobald S."/>
            <person name="Frisvad J.C."/>
            <person name="Larsen T.O."/>
            <person name="Kjaerboelling I."/>
            <person name="Rothschild-Mancinelli K."/>
            <person name="Lyhne E.K."/>
            <person name="Kogle M.E."/>
            <person name="Barry K."/>
            <person name="Clum A."/>
            <person name="Na H."/>
            <person name="Ledsgaard L."/>
            <person name="Lin J."/>
            <person name="Lipzen A."/>
            <person name="Kuo A."/>
            <person name="Riley R."/>
            <person name="Mondo S."/>
            <person name="LaButti K."/>
            <person name="Haridas S."/>
            <person name="Pangalinan J."/>
            <person name="Salamov A.A."/>
            <person name="Simmons B.A."/>
            <person name="Magnuson J.K."/>
            <person name="Chen J."/>
            <person name="Drula E."/>
            <person name="Henrissat B."/>
            <person name="Wiebenga A."/>
            <person name="Lubbers R.J."/>
            <person name="Gomes A.C."/>
            <person name="Macurrencykelacurrency M.R."/>
            <person name="Stajich J."/>
            <person name="Grigoriev I.V."/>
            <person name="Mortensen U.H."/>
            <person name="De vries R.P."/>
            <person name="Baker S.E."/>
            <person name="Andersen M.R."/>
        </authorList>
    </citation>
    <scope>NUCLEOTIDE SEQUENCE [LARGE SCALE GENOMIC DNA]</scope>
    <source>
        <strain evidence="3 4">CBS 756.74</strain>
    </source>
</reference>
<evidence type="ECO:0000259" key="2">
    <source>
        <dbReference type="Pfam" id="PF21666"/>
    </source>
</evidence>
<accession>A0ABR4JL32</accession>
<feature type="domain" description="DUF4246" evidence="1">
    <location>
        <begin position="116"/>
        <end position="457"/>
    </location>
</feature>
<evidence type="ECO:0000313" key="4">
    <source>
        <dbReference type="Proteomes" id="UP001610444"/>
    </source>
</evidence>
<dbReference type="RefSeq" id="XP_070894214.1">
    <property type="nucleotide sequence ID" value="XM_071043525.1"/>
</dbReference>
<evidence type="ECO:0000313" key="3">
    <source>
        <dbReference type="EMBL" id="KAL2840743.1"/>
    </source>
</evidence>
<dbReference type="Pfam" id="PF14033">
    <property type="entry name" value="DUF4246"/>
    <property type="match status" value="1"/>
</dbReference>
<evidence type="ECO:0000259" key="1">
    <source>
        <dbReference type="Pfam" id="PF14033"/>
    </source>
</evidence>
<dbReference type="Pfam" id="PF21666">
    <property type="entry name" value="DUF4246_N"/>
    <property type="match status" value="1"/>
</dbReference>
<dbReference type="PANTHER" id="PTHR33119:SF1">
    <property type="entry name" value="FE2OG DIOXYGENASE DOMAIN-CONTAINING PROTEIN"/>
    <property type="match status" value="1"/>
</dbReference>
<dbReference type="PANTHER" id="PTHR33119">
    <property type="entry name" value="IFI3P"/>
    <property type="match status" value="1"/>
</dbReference>
<sequence length="523" mass="60470">MSKEIDEIGLPGFSLPLDCAPDASFPNALMIDDADSFARLDTYRETLMRQAMNSIIDKPEWYRKVFDDEITAKWRQEVADSGKDISPKMMDWIIQELRWKADYFDKHGAIMAFDNDEHEERLHPGSEDKVVDLVHPSLFPVIYGRSRILTDRLITLDDCLNHVGDGILLPTPTDEPHSGYHNFYYPYPFSTKFQWMPCNIHFTSDGGCRIMSYINNLHPKKNRSLYGVLEKLVAQTIPLWNITLSNLVNNNRRINASYVTYDPRSPDLKSRGEKAWCDWRENRQAIQPEPGDFDAEKVTPKDDVDLREDYPQGLQVIVKLANIELTSDKRVYHGGTWRVEGAQNEHICATGIYYYDSENITDSSLAFRQRSIYGLDEDVVGSGETRVTQDIGSISTRERRLLTFPNILQHRVSPFGLADTSKSGHRKILALFLVDPNYRIISSANVPPQSEEWWEEKWEAIFNALPTRLPRELQDMVMQYMDVGHITMKEARKHRLELMAERTVDTQFVNEAFEYGDFNLCEH</sequence>
<protein>
    <submittedName>
        <fullName evidence="3">Uncharacterized protein</fullName>
    </submittedName>
</protein>
<feature type="domain" description="DUF4246" evidence="2">
    <location>
        <begin position="10"/>
        <end position="77"/>
    </location>
</feature>